<protein>
    <recommendedName>
        <fullName evidence="2">EamA domain-containing protein</fullName>
    </recommendedName>
</protein>
<evidence type="ECO:0000313" key="4">
    <source>
        <dbReference type="Proteomes" id="UP000006250"/>
    </source>
</evidence>
<dbReference type="InterPro" id="IPR037185">
    <property type="entry name" value="EmrE-like"/>
</dbReference>
<proteinExistence type="predicted"/>
<feature type="transmembrane region" description="Helical" evidence="1">
    <location>
        <begin position="113"/>
        <end position="134"/>
    </location>
</feature>
<dbReference type="STRING" id="596151.DesfrDRAFT_1271"/>
<dbReference type="GO" id="GO:0016020">
    <property type="term" value="C:membrane"/>
    <property type="evidence" value="ECO:0007669"/>
    <property type="project" value="InterPro"/>
</dbReference>
<sequence length="286" mass="29496">MGLLLFGATCISFAAVFVKLAGVATSVSAFYRLLIGGLALVSLLAATKNLPAFRRAMSWPAAGCAVFFVCDLLCWHASIARVGPGLATLVANFQVFALTAVAAVTGRRLPRPGFLASMGLALFGLYLVVGRNFAAQTHDFRLGVGYGLAAAVFYALFILTLKKAVTDQGRAGPMATMAVLSFLGAGLLVAVVGATGESFALPGPQAILSLVALGILAQCLGWLAISSGLAGVRPALAGLILLLQPTLSYLWDVLFFDKATGPVELCGVVLALGGIYLGSVRFADKP</sequence>
<feature type="transmembrane region" description="Helical" evidence="1">
    <location>
        <begin position="173"/>
        <end position="194"/>
    </location>
</feature>
<keyword evidence="4" id="KW-1185">Reference proteome</keyword>
<dbReference type="EMBL" id="AECZ01000006">
    <property type="protein sequence ID" value="EFL52102.1"/>
    <property type="molecule type" value="Genomic_DNA"/>
</dbReference>
<evidence type="ECO:0000256" key="1">
    <source>
        <dbReference type="SAM" id="Phobius"/>
    </source>
</evidence>
<gene>
    <name evidence="3" type="ORF">DesfrDRAFT_1271</name>
</gene>
<feature type="transmembrane region" description="Helical" evidence="1">
    <location>
        <begin position="237"/>
        <end position="256"/>
    </location>
</feature>
<feature type="transmembrane region" description="Helical" evidence="1">
    <location>
        <begin position="85"/>
        <end position="106"/>
    </location>
</feature>
<feature type="transmembrane region" description="Helical" evidence="1">
    <location>
        <begin position="262"/>
        <end position="283"/>
    </location>
</feature>
<comment type="caution">
    <text evidence="3">The sequence shown here is derived from an EMBL/GenBank/DDBJ whole genome shotgun (WGS) entry which is preliminary data.</text>
</comment>
<feature type="transmembrane region" description="Helical" evidence="1">
    <location>
        <begin position="206"/>
        <end position="225"/>
    </location>
</feature>
<organism evidence="3 4">
    <name type="scientific">Solidesulfovibrio fructosivorans JJ]</name>
    <dbReference type="NCBI Taxonomy" id="596151"/>
    <lineage>
        <taxon>Bacteria</taxon>
        <taxon>Pseudomonadati</taxon>
        <taxon>Thermodesulfobacteriota</taxon>
        <taxon>Desulfovibrionia</taxon>
        <taxon>Desulfovibrionales</taxon>
        <taxon>Desulfovibrionaceae</taxon>
        <taxon>Solidesulfovibrio</taxon>
    </lineage>
</organism>
<keyword evidence="1" id="KW-0812">Transmembrane</keyword>
<keyword evidence="1" id="KW-1133">Transmembrane helix</keyword>
<dbReference type="RefSeq" id="WP_005992192.1">
    <property type="nucleotide sequence ID" value="NZ_AECZ01000006.1"/>
</dbReference>
<feature type="transmembrane region" description="Helical" evidence="1">
    <location>
        <begin position="140"/>
        <end position="161"/>
    </location>
</feature>
<dbReference type="Proteomes" id="UP000006250">
    <property type="component" value="Unassembled WGS sequence"/>
</dbReference>
<name>E1JUH2_SOLFR</name>
<accession>E1JUH2</accession>
<dbReference type="AlphaFoldDB" id="E1JUH2"/>
<dbReference type="InterPro" id="IPR000620">
    <property type="entry name" value="EamA_dom"/>
</dbReference>
<dbReference type="PANTHER" id="PTHR22911">
    <property type="entry name" value="ACYL-MALONYL CONDENSING ENZYME-RELATED"/>
    <property type="match status" value="1"/>
</dbReference>
<reference evidence="3 4" key="1">
    <citation type="submission" date="2010-08" db="EMBL/GenBank/DDBJ databases">
        <title>The draft genome of Desulfovibrio fructosovorans JJ.</title>
        <authorList>
            <consortium name="US DOE Joint Genome Institute (JGI-PGF)"/>
            <person name="Lucas S."/>
            <person name="Copeland A."/>
            <person name="Lapidus A."/>
            <person name="Cheng J.-F."/>
            <person name="Bruce D."/>
            <person name="Goodwin L."/>
            <person name="Pitluck S."/>
            <person name="Land M.L."/>
            <person name="Hauser L."/>
            <person name="Chang Y.-J."/>
            <person name="Jeffries C."/>
            <person name="Wall J.D."/>
            <person name="Stahl D.A."/>
            <person name="Arkin A.P."/>
            <person name="Dehal P."/>
            <person name="Stolyar S.M."/>
            <person name="Hazen T.C."/>
            <person name="Woyke T.J."/>
        </authorList>
    </citation>
    <scope>NUCLEOTIDE SEQUENCE [LARGE SCALE GENOMIC DNA]</scope>
    <source>
        <strain evidence="3 4">JJ</strain>
    </source>
</reference>
<dbReference type="eggNOG" id="COG0697">
    <property type="taxonomic scope" value="Bacteria"/>
</dbReference>
<dbReference type="OrthoDB" id="5315632at2"/>
<feature type="transmembrane region" description="Helical" evidence="1">
    <location>
        <begin position="59"/>
        <end position="79"/>
    </location>
</feature>
<dbReference type="SUPFAM" id="SSF103481">
    <property type="entry name" value="Multidrug resistance efflux transporter EmrE"/>
    <property type="match status" value="2"/>
</dbReference>
<keyword evidence="1" id="KW-0472">Membrane</keyword>
<feature type="transmembrane region" description="Helical" evidence="1">
    <location>
        <begin position="30"/>
        <end position="47"/>
    </location>
</feature>
<evidence type="ECO:0000259" key="2">
    <source>
        <dbReference type="Pfam" id="PF00892"/>
    </source>
</evidence>
<feature type="domain" description="EamA" evidence="2">
    <location>
        <begin position="142"/>
        <end position="277"/>
    </location>
</feature>
<dbReference type="Pfam" id="PF00892">
    <property type="entry name" value="EamA"/>
    <property type="match status" value="1"/>
</dbReference>
<evidence type="ECO:0000313" key="3">
    <source>
        <dbReference type="EMBL" id="EFL52102.1"/>
    </source>
</evidence>